<sequence>MYETSILSVQQTTFKGKDGEPDRIMWKVYCADSTGAVGCIYSTKERKAGEIAQLDLVVNRDGRFTAKLLD</sequence>
<evidence type="ECO:0000313" key="2">
    <source>
        <dbReference type="EMBL" id="RGE65901.1"/>
    </source>
</evidence>
<dbReference type="RefSeq" id="WP_055243801.1">
    <property type="nucleotide sequence ID" value="NZ_CZBE01000001.1"/>
</dbReference>
<evidence type="ECO:0000313" key="4">
    <source>
        <dbReference type="Proteomes" id="UP000260828"/>
    </source>
</evidence>
<evidence type="ECO:0000313" key="1">
    <source>
        <dbReference type="EMBL" id="CUP25504.1"/>
    </source>
</evidence>
<dbReference type="EMBL" id="CZBE01000001">
    <property type="protein sequence ID" value="CUP25504.1"/>
    <property type="molecule type" value="Genomic_DNA"/>
</dbReference>
<proteinExistence type="predicted"/>
<dbReference type="Proteomes" id="UP000095765">
    <property type="component" value="Unassembled WGS sequence"/>
</dbReference>
<dbReference type="Proteomes" id="UP000260828">
    <property type="component" value="Unassembled WGS sequence"/>
</dbReference>
<protein>
    <submittedName>
        <fullName evidence="1">Uncharacterized protein</fullName>
    </submittedName>
</protein>
<dbReference type="EMBL" id="QVME01000010">
    <property type="protein sequence ID" value="RGE65901.1"/>
    <property type="molecule type" value="Genomic_DNA"/>
</dbReference>
<dbReference type="OrthoDB" id="9887432at2"/>
<dbReference type="AlphaFoldDB" id="A0A174LMM4"/>
<reference evidence="2 4" key="2">
    <citation type="submission" date="2018-08" db="EMBL/GenBank/DDBJ databases">
        <title>A genome reference for cultivated species of the human gut microbiota.</title>
        <authorList>
            <person name="Zou Y."/>
            <person name="Xue W."/>
            <person name="Luo G."/>
        </authorList>
    </citation>
    <scope>NUCLEOTIDE SEQUENCE [LARGE SCALE GENOMIC DNA]</scope>
    <source>
        <strain evidence="2 4">TF05-12AC</strain>
    </source>
</reference>
<accession>A0A174LMM4</accession>
<reference evidence="1 3" key="1">
    <citation type="submission" date="2015-09" db="EMBL/GenBank/DDBJ databases">
        <authorList>
            <consortium name="Pathogen Informatics"/>
        </authorList>
    </citation>
    <scope>NUCLEOTIDE SEQUENCE [LARGE SCALE GENOMIC DNA]</scope>
    <source>
        <strain evidence="1 3">2789STDY5834939</strain>
    </source>
</reference>
<name>A0A174LMM4_9FIRM</name>
<organism evidence="1 3">
    <name type="scientific">Anaerotruncus colihominis</name>
    <dbReference type="NCBI Taxonomy" id="169435"/>
    <lineage>
        <taxon>Bacteria</taxon>
        <taxon>Bacillati</taxon>
        <taxon>Bacillota</taxon>
        <taxon>Clostridia</taxon>
        <taxon>Eubacteriales</taxon>
        <taxon>Oscillospiraceae</taxon>
        <taxon>Anaerotruncus</taxon>
    </lineage>
</organism>
<evidence type="ECO:0000313" key="3">
    <source>
        <dbReference type="Proteomes" id="UP000095765"/>
    </source>
</evidence>
<gene>
    <name evidence="2" type="ORF">DXC40_15195</name>
    <name evidence="1" type="ORF">ERS852551_00244</name>
</gene>